<dbReference type="CDD" id="cd00037">
    <property type="entry name" value="CLECT"/>
    <property type="match status" value="1"/>
</dbReference>
<dbReference type="InterPro" id="IPR016186">
    <property type="entry name" value="C-type_lectin-like/link_sf"/>
</dbReference>
<evidence type="ECO:0000259" key="3">
    <source>
        <dbReference type="PROSITE" id="PS50041"/>
    </source>
</evidence>
<reference evidence="4" key="1">
    <citation type="submission" date="2023-01" db="EMBL/GenBank/DDBJ databases">
        <title>Genome assembly of the deep-sea coral Lophelia pertusa.</title>
        <authorList>
            <person name="Herrera S."/>
            <person name="Cordes E."/>
        </authorList>
    </citation>
    <scope>NUCLEOTIDE SEQUENCE</scope>
    <source>
        <strain evidence="4">USNM1676648</strain>
        <tissue evidence="4">Polyp</tissue>
    </source>
</reference>
<sequence length="335" mass="37854">MARSGQTEQFESVLPIYDVSQWSCSSWKCMTKPELARLHEASNCHASWCGRVGDWLQIDLGRDLNVGSVLSQGARDEYGFVKEYTLSYRTASGSWVNYEENGDIKPDVLRIGNISKAPVTGYQTTKGPGSDGMRICREKGADLVKVSSAEENNFLRRSGKKWWLALRRDAIHKNMFKWNDGSMPNFTDWSIGEPNNANGNEECANCRYNGKWNDMGCSATVEVACEKENIDVIFATRGVGEHNPGILFGYHAFTRTYRLSVSTTNQNWELRLPENPLGWVHVGITWSKQWGLRFYPNGVLAAKATNPASIPYTFYDKYTKFLDRAGIIFSAFTTW</sequence>
<dbReference type="Pfam" id="PF00059">
    <property type="entry name" value="Lectin_C"/>
    <property type="match status" value="1"/>
</dbReference>
<feature type="domain" description="F5/8 type C" evidence="2">
    <location>
        <begin position="2"/>
        <end position="101"/>
    </location>
</feature>
<dbReference type="Gene3D" id="3.10.100.10">
    <property type="entry name" value="Mannose-Binding Protein A, subunit A"/>
    <property type="match status" value="1"/>
</dbReference>
<evidence type="ECO:0000313" key="4">
    <source>
        <dbReference type="EMBL" id="KAJ7382734.1"/>
    </source>
</evidence>
<dbReference type="InterPro" id="IPR018378">
    <property type="entry name" value="C-type_lectin_CS"/>
</dbReference>
<dbReference type="EMBL" id="MU825915">
    <property type="protein sequence ID" value="KAJ7382734.1"/>
    <property type="molecule type" value="Genomic_DNA"/>
</dbReference>
<dbReference type="PROSITE" id="PS50022">
    <property type="entry name" value="FA58C_3"/>
    <property type="match status" value="1"/>
</dbReference>
<dbReference type="AlphaFoldDB" id="A0A9W9ZMF3"/>
<proteinExistence type="predicted"/>
<dbReference type="PANTHER" id="PTHR22803">
    <property type="entry name" value="MANNOSE, PHOSPHOLIPASE, LECTIN RECEPTOR RELATED"/>
    <property type="match status" value="1"/>
</dbReference>
<accession>A0A9W9ZMF3</accession>
<dbReference type="SUPFAM" id="SSF49785">
    <property type="entry name" value="Galactose-binding domain-like"/>
    <property type="match status" value="1"/>
</dbReference>
<name>A0A9W9ZMF3_9CNID</name>
<dbReference type="InterPro" id="IPR000421">
    <property type="entry name" value="FA58C"/>
</dbReference>
<evidence type="ECO:0000313" key="5">
    <source>
        <dbReference type="Proteomes" id="UP001163046"/>
    </source>
</evidence>
<dbReference type="PROSITE" id="PS00615">
    <property type="entry name" value="C_TYPE_LECTIN_1"/>
    <property type="match status" value="1"/>
</dbReference>
<dbReference type="InterPro" id="IPR001304">
    <property type="entry name" value="C-type_lectin-like"/>
</dbReference>
<dbReference type="InterPro" id="IPR016187">
    <property type="entry name" value="CTDL_fold"/>
</dbReference>
<dbReference type="InterPro" id="IPR013320">
    <property type="entry name" value="ConA-like_dom_sf"/>
</dbReference>
<comment type="caution">
    <text evidence="4">The sequence shown here is derived from an EMBL/GenBank/DDBJ whole genome shotgun (WGS) entry which is preliminary data.</text>
</comment>
<dbReference type="SUPFAM" id="SSF49899">
    <property type="entry name" value="Concanavalin A-like lectins/glucanases"/>
    <property type="match status" value="1"/>
</dbReference>
<dbReference type="InterPro" id="IPR050111">
    <property type="entry name" value="C-type_lectin/snaclec_domain"/>
</dbReference>
<dbReference type="Gene3D" id="2.60.120.260">
    <property type="entry name" value="Galactose-binding domain-like"/>
    <property type="match status" value="1"/>
</dbReference>
<dbReference type="SMART" id="SM00034">
    <property type="entry name" value="CLECT"/>
    <property type="match status" value="1"/>
</dbReference>
<keyword evidence="1" id="KW-1015">Disulfide bond</keyword>
<keyword evidence="5" id="KW-1185">Reference proteome</keyword>
<dbReference type="SUPFAM" id="SSF56436">
    <property type="entry name" value="C-type lectin-like"/>
    <property type="match status" value="1"/>
</dbReference>
<dbReference type="Pfam" id="PF00754">
    <property type="entry name" value="F5_F8_type_C"/>
    <property type="match status" value="1"/>
</dbReference>
<gene>
    <name evidence="4" type="ORF">OS493_033019</name>
</gene>
<dbReference type="OrthoDB" id="5983804at2759"/>
<evidence type="ECO:0000259" key="2">
    <source>
        <dbReference type="PROSITE" id="PS50022"/>
    </source>
</evidence>
<dbReference type="Proteomes" id="UP001163046">
    <property type="component" value="Unassembled WGS sequence"/>
</dbReference>
<evidence type="ECO:0000256" key="1">
    <source>
        <dbReference type="ARBA" id="ARBA00023157"/>
    </source>
</evidence>
<feature type="domain" description="C-type lectin" evidence="3">
    <location>
        <begin position="130"/>
        <end position="226"/>
    </location>
</feature>
<dbReference type="InterPro" id="IPR008979">
    <property type="entry name" value="Galactose-bd-like_sf"/>
</dbReference>
<dbReference type="PROSITE" id="PS50041">
    <property type="entry name" value="C_TYPE_LECTIN_2"/>
    <property type="match status" value="1"/>
</dbReference>
<protein>
    <submittedName>
        <fullName evidence="4">Uncharacterized protein</fullName>
    </submittedName>
</protein>
<organism evidence="4 5">
    <name type="scientific">Desmophyllum pertusum</name>
    <dbReference type="NCBI Taxonomy" id="174260"/>
    <lineage>
        <taxon>Eukaryota</taxon>
        <taxon>Metazoa</taxon>
        <taxon>Cnidaria</taxon>
        <taxon>Anthozoa</taxon>
        <taxon>Hexacorallia</taxon>
        <taxon>Scleractinia</taxon>
        <taxon>Caryophylliina</taxon>
        <taxon>Caryophylliidae</taxon>
        <taxon>Desmophyllum</taxon>
    </lineage>
</organism>